<proteinExistence type="predicted"/>
<dbReference type="Proteomes" id="UP000057737">
    <property type="component" value="Unassembled WGS sequence"/>
</dbReference>
<evidence type="ECO:0000313" key="1">
    <source>
        <dbReference type="EMBL" id="KWV48473.1"/>
    </source>
</evidence>
<gene>
    <name evidence="1" type="ORF">AS156_18540</name>
</gene>
<comment type="caution">
    <text evidence="1">The sequence shown here is derived from an EMBL/GenBank/DDBJ whole genome shotgun (WGS) entry which is preliminary data.</text>
</comment>
<organism evidence="1 2">
    <name type="scientific">Bradyrhizobium macuxiense</name>
    <dbReference type="NCBI Taxonomy" id="1755647"/>
    <lineage>
        <taxon>Bacteria</taxon>
        <taxon>Pseudomonadati</taxon>
        <taxon>Pseudomonadota</taxon>
        <taxon>Alphaproteobacteria</taxon>
        <taxon>Hyphomicrobiales</taxon>
        <taxon>Nitrobacteraceae</taxon>
        <taxon>Bradyrhizobium</taxon>
    </lineage>
</organism>
<sequence length="101" mass="11321">MLERFGVRLLHDALGLQDRVLLETCDTARRLLTCTTTLEDDLAFVNAIPTLFQWDLAPTDNGPITSQGCMQFCRNVRKCIRSRGGHEAGGTSHESSHDDRF</sequence>
<dbReference type="AlphaFoldDB" id="A0A109JGC4"/>
<accession>A0A109JGC4</accession>
<reference evidence="1 2" key="1">
    <citation type="submission" date="2015-11" db="EMBL/GenBank/DDBJ databases">
        <title>Draft Genome Sequence of the Strain BR 10303 (Bradyrhizobium sp.) isolated from nodules of Centrolobium paraense.</title>
        <authorList>
            <person name="Zelli J.E."/>
            <person name="Simoes-Araujo J.L."/>
            <person name="Barauna A.C."/>
            <person name="Silva K."/>
        </authorList>
    </citation>
    <scope>NUCLEOTIDE SEQUENCE [LARGE SCALE GENOMIC DNA]</scope>
    <source>
        <strain evidence="1 2">BR 10303</strain>
    </source>
</reference>
<name>A0A109JGC4_9BRAD</name>
<evidence type="ECO:0000313" key="2">
    <source>
        <dbReference type="Proteomes" id="UP000057737"/>
    </source>
</evidence>
<keyword evidence="2" id="KW-1185">Reference proteome</keyword>
<dbReference type="EMBL" id="LNCU01000107">
    <property type="protein sequence ID" value="KWV48473.1"/>
    <property type="molecule type" value="Genomic_DNA"/>
</dbReference>
<protein>
    <submittedName>
        <fullName evidence="1">Uncharacterized protein</fullName>
    </submittedName>
</protein>